<evidence type="ECO:0000256" key="3">
    <source>
        <dbReference type="ARBA" id="ARBA00022825"/>
    </source>
</evidence>
<dbReference type="EnsemblMetazoa" id="GBRI044889-RA">
    <property type="protein sequence ID" value="GBRI044889-PA"/>
    <property type="gene ID" value="GBRI044889"/>
</dbReference>
<keyword evidence="3 6" id="KW-0720">Serine protease</keyword>
<dbReference type="InterPro" id="IPR001254">
    <property type="entry name" value="Trypsin_dom"/>
</dbReference>
<dbReference type="PROSITE" id="PS50240">
    <property type="entry name" value="TRYPSIN_DOM"/>
    <property type="match status" value="2"/>
</dbReference>
<evidence type="ECO:0000259" key="9">
    <source>
        <dbReference type="PROSITE" id="PS50240"/>
    </source>
</evidence>
<dbReference type="PROSITE" id="PS00134">
    <property type="entry name" value="TRYPSIN_HIS"/>
    <property type="match status" value="1"/>
</dbReference>
<accession>A0A1A9X5G5</accession>
<dbReference type="PROSITE" id="PS00135">
    <property type="entry name" value="TRYPSIN_SER"/>
    <property type="match status" value="2"/>
</dbReference>
<dbReference type="SUPFAM" id="SSF50494">
    <property type="entry name" value="Trypsin-like serine proteases"/>
    <property type="match status" value="2"/>
</dbReference>
<evidence type="ECO:0000256" key="5">
    <source>
        <dbReference type="ARBA" id="ARBA00024195"/>
    </source>
</evidence>
<reference evidence="10" key="2">
    <citation type="submission" date="2020-05" db="UniProtKB">
        <authorList>
            <consortium name="EnsemblMetazoa"/>
        </authorList>
    </citation>
    <scope>IDENTIFICATION</scope>
    <source>
        <strain evidence="10">IAEA</strain>
    </source>
</reference>
<dbReference type="PANTHER" id="PTHR24264:SF54">
    <property type="entry name" value="PEPTIDASE S1 DOMAIN-CONTAINING PROTEIN"/>
    <property type="match status" value="1"/>
</dbReference>
<feature type="signal peptide" evidence="8">
    <location>
        <begin position="1"/>
        <end position="16"/>
    </location>
</feature>
<keyword evidence="7" id="KW-0812">Transmembrane</keyword>
<evidence type="ECO:0000313" key="10">
    <source>
        <dbReference type="EnsemblMetazoa" id="GBRI044889-PA"/>
    </source>
</evidence>
<keyword evidence="1 6" id="KW-0645">Protease</keyword>
<keyword evidence="4" id="KW-1015">Disulfide bond</keyword>
<keyword evidence="7" id="KW-1133">Transmembrane helix</keyword>
<dbReference type="Proteomes" id="UP000091820">
    <property type="component" value="Unassembled WGS sequence"/>
</dbReference>
<protein>
    <recommendedName>
        <fullName evidence="9">Peptidase S1 domain-containing protein</fullName>
    </recommendedName>
</protein>
<keyword evidence="8" id="KW-0732">Signal</keyword>
<comment type="similarity">
    <text evidence="5">Belongs to the peptidase S1 family. CLIP subfamily.</text>
</comment>
<evidence type="ECO:0000256" key="1">
    <source>
        <dbReference type="ARBA" id="ARBA00022670"/>
    </source>
</evidence>
<evidence type="ECO:0000256" key="8">
    <source>
        <dbReference type="SAM" id="SignalP"/>
    </source>
</evidence>
<evidence type="ECO:0000256" key="6">
    <source>
        <dbReference type="RuleBase" id="RU363034"/>
    </source>
</evidence>
<name>A0A1A9X5G5_9MUSC</name>
<dbReference type="InterPro" id="IPR018114">
    <property type="entry name" value="TRYPSIN_HIS"/>
</dbReference>
<feature type="domain" description="Peptidase S1" evidence="9">
    <location>
        <begin position="29"/>
        <end position="268"/>
    </location>
</feature>
<dbReference type="GO" id="GO:0004252">
    <property type="term" value="F:serine-type endopeptidase activity"/>
    <property type="evidence" value="ECO:0007669"/>
    <property type="project" value="InterPro"/>
</dbReference>
<evidence type="ECO:0000256" key="4">
    <source>
        <dbReference type="ARBA" id="ARBA00023157"/>
    </source>
</evidence>
<proteinExistence type="inferred from homology"/>
<dbReference type="InterPro" id="IPR043504">
    <property type="entry name" value="Peptidase_S1_PA_chymotrypsin"/>
</dbReference>
<dbReference type="GO" id="GO:0006508">
    <property type="term" value="P:proteolysis"/>
    <property type="evidence" value="ECO:0007669"/>
    <property type="project" value="UniProtKB-KW"/>
</dbReference>
<dbReference type="FunFam" id="2.40.10.10:FF:000002">
    <property type="entry name" value="Transmembrane protease serine"/>
    <property type="match status" value="2"/>
</dbReference>
<dbReference type="CDD" id="cd00190">
    <property type="entry name" value="Tryp_SPc"/>
    <property type="match status" value="2"/>
</dbReference>
<evidence type="ECO:0000256" key="2">
    <source>
        <dbReference type="ARBA" id="ARBA00022801"/>
    </source>
</evidence>
<dbReference type="SMART" id="SM00020">
    <property type="entry name" value="Tryp_SPc"/>
    <property type="match status" value="2"/>
</dbReference>
<dbReference type="PRINTS" id="PR00722">
    <property type="entry name" value="CHYMOTRYPSIN"/>
</dbReference>
<dbReference type="InterPro" id="IPR009003">
    <property type="entry name" value="Peptidase_S1_PA"/>
</dbReference>
<sequence>MRTNLLLLLVIKICLSFTIVTTLSANYRIINGATVSWPHARYQVSVRWEHLDWTYGWGHKCGGALIGSNVVLTAAHCVWSNFQDEPFYPEDVRVVLGNINRYVVDENTLILGVEDIIVGSNFHSKRLTDDIAVLVLNETVPDDFKAAAIIEMNDKTEVAAGTKCIVTGWGLINNKTYPEQLQFIEVPIIDKGRCLELYGGKVFKEGMLCAGYITGEKDACTGDSGGPLVCDNKLVGIVSSGLGCAKSGYPGIYTDVAFYMQRVINALKDHDVENDFSKLLNGSVNSANDISTIGADQSLSKFTYQESKIINGSTAEWNNTQHHVSLRNRLKDSYFFGTGHLCGGSLISNNMVLCAAHCFTDQKAFDGSYLPADQFIIVMGNLDRFEENENTLTYDIKKVVTFAEIFNFTSYDNDIALAILNDSVPVNHPTIQIVTLNDAILPGDTMCEIFGWGETEEGSLSVVLMTLNVPIIEAEICRDKTTYGNKILDGMLCAGYLEGERDACKGDSGGSLLCNGVQAGIISWGDGCAKPYSPGVYANVAYYKDWILEQGKVHNGTLPTFVNGNIGAVNNSTNGTNVAVANFSLSNSILVIIIFFILNILCITPHFLS</sequence>
<keyword evidence="2 6" id="KW-0378">Hydrolase</keyword>
<keyword evidence="11" id="KW-1185">Reference proteome</keyword>
<dbReference type="Gene3D" id="2.40.10.10">
    <property type="entry name" value="Trypsin-like serine proteases"/>
    <property type="match status" value="2"/>
</dbReference>
<evidence type="ECO:0000256" key="7">
    <source>
        <dbReference type="SAM" id="Phobius"/>
    </source>
</evidence>
<feature type="domain" description="Peptidase S1" evidence="9">
    <location>
        <begin position="309"/>
        <end position="552"/>
    </location>
</feature>
<feature type="chain" id="PRO_5008401059" description="Peptidase S1 domain-containing protein" evidence="8">
    <location>
        <begin position="17"/>
        <end position="609"/>
    </location>
</feature>
<feature type="transmembrane region" description="Helical" evidence="7">
    <location>
        <begin position="589"/>
        <end position="608"/>
    </location>
</feature>
<dbReference type="AlphaFoldDB" id="A0A1A9X5G5"/>
<keyword evidence="7" id="KW-0472">Membrane</keyword>
<dbReference type="GO" id="GO:0005615">
    <property type="term" value="C:extracellular space"/>
    <property type="evidence" value="ECO:0007669"/>
    <property type="project" value="TreeGrafter"/>
</dbReference>
<dbReference type="Pfam" id="PF00089">
    <property type="entry name" value="Trypsin"/>
    <property type="match status" value="2"/>
</dbReference>
<organism evidence="10 11">
    <name type="scientific">Glossina brevipalpis</name>
    <dbReference type="NCBI Taxonomy" id="37001"/>
    <lineage>
        <taxon>Eukaryota</taxon>
        <taxon>Metazoa</taxon>
        <taxon>Ecdysozoa</taxon>
        <taxon>Arthropoda</taxon>
        <taxon>Hexapoda</taxon>
        <taxon>Insecta</taxon>
        <taxon>Pterygota</taxon>
        <taxon>Neoptera</taxon>
        <taxon>Endopterygota</taxon>
        <taxon>Diptera</taxon>
        <taxon>Brachycera</taxon>
        <taxon>Muscomorpha</taxon>
        <taxon>Hippoboscoidea</taxon>
        <taxon>Glossinidae</taxon>
        <taxon>Glossina</taxon>
    </lineage>
</organism>
<dbReference type="InterPro" id="IPR050127">
    <property type="entry name" value="Serine_Proteases_S1"/>
</dbReference>
<dbReference type="InterPro" id="IPR001314">
    <property type="entry name" value="Peptidase_S1A"/>
</dbReference>
<dbReference type="PANTHER" id="PTHR24264">
    <property type="entry name" value="TRYPSIN-RELATED"/>
    <property type="match status" value="1"/>
</dbReference>
<dbReference type="VEuPathDB" id="VectorBase:GBRI044889"/>
<dbReference type="STRING" id="37001.A0A1A9X5G5"/>
<evidence type="ECO:0000313" key="11">
    <source>
        <dbReference type="Proteomes" id="UP000091820"/>
    </source>
</evidence>
<dbReference type="InterPro" id="IPR033116">
    <property type="entry name" value="TRYPSIN_SER"/>
</dbReference>
<reference evidence="11" key="1">
    <citation type="submission" date="2014-03" db="EMBL/GenBank/DDBJ databases">
        <authorList>
            <person name="Aksoy S."/>
            <person name="Warren W."/>
            <person name="Wilson R.K."/>
        </authorList>
    </citation>
    <scope>NUCLEOTIDE SEQUENCE [LARGE SCALE GENOMIC DNA]</scope>
    <source>
        <strain evidence="11">IAEA</strain>
    </source>
</reference>